<dbReference type="GO" id="GO:0008270">
    <property type="term" value="F:zinc ion binding"/>
    <property type="evidence" value="ECO:0007669"/>
    <property type="project" value="UniProtKB-KW"/>
</dbReference>
<feature type="domain" description="C2H2-type" evidence="11">
    <location>
        <begin position="703"/>
        <end position="730"/>
    </location>
</feature>
<dbReference type="STRING" id="869754.A0A1A0H650"/>
<keyword evidence="7" id="KW-0804">Transcription</keyword>
<dbReference type="GO" id="GO:0005634">
    <property type="term" value="C:nucleus"/>
    <property type="evidence" value="ECO:0007669"/>
    <property type="project" value="UniProtKB-SubCell"/>
</dbReference>
<dbReference type="PANTHER" id="PTHR40626">
    <property type="entry name" value="MIP31509P"/>
    <property type="match status" value="1"/>
</dbReference>
<dbReference type="EMBL" id="LXTC01000006">
    <property type="protein sequence ID" value="OBA19506.1"/>
    <property type="molecule type" value="Genomic_DNA"/>
</dbReference>
<dbReference type="OrthoDB" id="654211at2759"/>
<gene>
    <name evidence="12" type="ORF">METBIDRAFT_33181</name>
</gene>
<keyword evidence="8" id="KW-0539">Nucleus</keyword>
<evidence type="ECO:0000313" key="13">
    <source>
        <dbReference type="Proteomes" id="UP000092555"/>
    </source>
</evidence>
<evidence type="ECO:0000256" key="3">
    <source>
        <dbReference type="ARBA" id="ARBA00022737"/>
    </source>
</evidence>
<dbReference type="SUPFAM" id="SSF57667">
    <property type="entry name" value="beta-beta-alpha zinc fingers"/>
    <property type="match status" value="1"/>
</dbReference>
<dbReference type="InterPro" id="IPR036236">
    <property type="entry name" value="Znf_C2H2_sf"/>
</dbReference>
<keyword evidence="3" id="KW-0677">Repeat</keyword>
<feature type="compositionally biased region" description="Polar residues" evidence="10">
    <location>
        <begin position="559"/>
        <end position="568"/>
    </location>
</feature>
<evidence type="ECO:0000256" key="7">
    <source>
        <dbReference type="ARBA" id="ARBA00023163"/>
    </source>
</evidence>
<evidence type="ECO:0000256" key="10">
    <source>
        <dbReference type="SAM" id="MobiDB-lite"/>
    </source>
</evidence>
<comment type="subcellular location">
    <subcellularLocation>
        <location evidence="1">Nucleus</location>
    </subcellularLocation>
</comment>
<evidence type="ECO:0000256" key="5">
    <source>
        <dbReference type="ARBA" id="ARBA00022833"/>
    </source>
</evidence>
<evidence type="ECO:0000256" key="4">
    <source>
        <dbReference type="ARBA" id="ARBA00022771"/>
    </source>
</evidence>
<proteinExistence type="predicted"/>
<evidence type="ECO:0000256" key="1">
    <source>
        <dbReference type="ARBA" id="ARBA00004123"/>
    </source>
</evidence>
<dbReference type="Gene3D" id="3.30.160.60">
    <property type="entry name" value="Classic Zinc Finger"/>
    <property type="match status" value="2"/>
</dbReference>
<dbReference type="FunFam" id="3.30.160.60:FF:000141">
    <property type="entry name" value="C2H2 zinc finger protein"/>
    <property type="match status" value="1"/>
</dbReference>
<dbReference type="InterPro" id="IPR013087">
    <property type="entry name" value="Znf_C2H2_type"/>
</dbReference>
<dbReference type="FunFam" id="3.30.160.60:FF:001732">
    <property type="entry name" value="Zgc:162936"/>
    <property type="match status" value="1"/>
</dbReference>
<dbReference type="AlphaFoldDB" id="A0A1A0H650"/>
<dbReference type="InterPro" id="IPR051059">
    <property type="entry name" value="VerF-like"/>
</dbReference>
<keyword evidence="2" id="KW-0479">Metal-binding</keyword>
<dbReference type="SMART" id="SM00355">
    <property type="entry name" value="ZnF_C2H2"/>
    <property type="match status" value="2"/>
</dbReference>
<keyword evidence="6" id="KW-0805">Transcription regulation</keyword>
<protein>
    <recommendedName>
        <fullName evidence="11">C2H2-type domain-containing protein</fullName>
    </recommendedName>
</protein>
<dbReference type="RefSeq" id="XP_018710034.1">
    <property type="nucleotide sequence ID" value="XM_018856240.1"/>
</dbReference>
<name>A0A1A0H650_9ASCO</name>
<sequence>MNTGGAHDLDAAGSGSPAAGAPAQGPRRSPGPNRPAHARTAPGVNFGLAALLRDLATFCYDDPLLYLNLQVAGAAALHAAGGPGADARGLAPPWPMPGALLGLPDDAMDLDSMAPPDPAAYFPAPDGPGGAWDGGPGGGWASGLLPQGACYGASSAAPLFAPAPFAGGLLSADAFFSPSFASGAPAFGHEQEPGFTHEPALSLGSTATSPGASLLGQPRHEPLWAPFAPSLRVPDAASVYHAALEFALFEYSGPDEYADTTFLDDDTTTYATLACGPAEPRDSASHRTSVLAAANELLPLTTTTSFTPSATSLHLTQPSFFSAQQFWRTLLDQPPAPLGRGSTDFYLRRRLSIESTVSGANAPARSQRSLASYFHFRDREGKLPVPRGDSPEWPPPRHSIRSIFKTGSAGLSVAENDSHLGPEPAPAPDDVPLAGPEGLAPKKGRRSKRHLFTRFKLAKGYDAPGAKQEPADGSVDMGSDSEPKDDFRGPLAALHHTDSAGLQTSEPNQPPDYASLFSGVGKRRNLVGKKSKKNADAAMRADGSIKAESAGESVGLDSWVSSNEQSGDCSLARSMPRSLHSFNSRESGSQDQPLASAPLAFANASKRILGSRLMKKKAAVNKGERSSSDVVEVDLQSLDLPDNTEVLSKPRLLSKTRGRKEDREADMVDQSKIFVCGYCDRRFKRQEHLKRHFRSLHTTEKPYDCPICQKKFSRTDNLNQHLKIHKQEEEQAAAAALHAGEHIEN</sequence>
<dbReference type="PROSITE" id="PS00028">
    <property type="entry name" value="ZINC_FINGER_C2H2_1"/>
    <property type="match status" value="2"/>
</dbReference>
<dbReference type="GO" id="GO:0000785">
    <property type="term" value="C:chromatin"/>
    <property type="evidence" value="ECO:0007669"/>
    <property type="project" value="TreeGrafter"/>
</dbReference>
<evidence type="ECO:0000256" key="8">
    <source>
        <dbReference type="ARBA" id="ARBA00023242"/>
    </source>
</evidence>
<feature type="region of interest" description="Disordered" evidence="10">
    <location>
        <begin position="413"/>
        <end position="571"/>
    </location>
</feature>
<keyword evidence="5" id="KW-0862">Zinc</keyword>
<evidence type="ECO:0000313" key="12">
    <source>
        <dbReference type="EMBL" id="OBA19506.1"/>
    </source>
</evidence>
<accession>A0A1A0H650</accession>
<dbReference type="PANTHER" id="PTHR40626:SF7">
    <property type="entry name" value="TRANSCRIPTION FACTOR, PUTATIVE (AFU_ORTHOLOGUE AFUA_1G04110)-RELATED"/>
    <property type="match status" value="1"/>
</dbReference>
<evidence type="ECO:0000259" key="11">
    <source>
        <dbReference type="PROSITE" id="PS50157"/>
    </source>
</evidence>
<keyword evidence="13" id="KW-1185">Reference proteome</keyword>
<dbReference type="GO" id="GO:0045893">
    <property type="term" value="P:positive regulation of DNA-templated transcription"/>
    <property type="evidence" value="ECO:0007669"/>
    <property type="project" value="UniProtKB-ARBA"/>
</dbReference>
<comment type="caution">
    <text evidence="12">The sequence shown here is derived from an EMBL/GenBank/DDBJ whole genome shotgun (WGS) entry which is preliminary data.</text>
</comment>
<dbReference type="Pfam" id="PF00096">
    <property type="entry name" value="zf-C2H2"/>
    <property type="match status" value="2"/>
</dbReference>
<evidence type="ECO:0000256" key="9">
    <source>
        <dbReference type="PROSITE-ProRule" id="PRU00042"/>
    </source>
</evidence>
<feature type="domain" description="C2H2-type" evidence="11">
    <location>
        <begin position="674"/>
        <end position="702"/>
    </location>
</feature>
<dbReference type="PROSITE" id="PS50157">
    <property type="entry name" value="ZINC_FINGER_C2H2_2"/>
    <property type="match status" value="2"/>
</dbReference>
<reference evidence="12 13" key="1">
    <citation type="submission" date="2016-05" db="EMBL/GenBank/DDBJ databases">
        <title>Comparative genomics of biotechnologically important yeasts.</title>
        <authorList>
            <consortium name="DOE Joint Genome Institute"/>
            <person name="Riley R."/>
            <person name="Haridas S."/>
            <person name="Wolfe K.H."/>
            <person name="Lopes M.R."/>
            <person name="Hittinger C.T."/>
            <person name="Goker M."/>
            <person name="Salamov A."/>
            <person name="Wisecaver J."/>
            <person name="Long T.M."/>
            <person name="Aerts A.L."/>
            <person name="Barry K."/>
            <person name="Choi C."/>
            <person name="Clum A."/>
            <person name="Coughlan A.Y."/>
            <person name="Deshpande S."/>
            <person name="Douglass A.P."/>
            <person name="Hanson S.J."/>
            <person name="Klenk H.-P."/>
            <person name="LaButti K."/>
            <person name="Lapidus A."/>
            <person name="Lindquist E."/>
            <person name="Lipzen A."/>
            <person name="Meier-kolthoff J.P."/>
            <person name="Ohm R.A."/>
            <person name="Otillar R.P."/>
            <person name="Pangilinan J."/>
            <person name="Peng Y."/>
            <person name="Rokas A."/>
            <person name="Rosa C.A."/>
            <person name="Scheuner C."/>
            <person name="Sibirny A.A."/>
            <person name="Slot J.C."/>
            <person name="Stielow J.B."/>
            <person name="Sun H."/>
            <person name="Kurtzman C.P."/>
            <person name="Blackwell M."/>
            <person name="Grigoriev I.V."/>
            <person name="Jeffries T.W."/>
        </authorList>
    </citation>
    <scope>NUCLEOTIDE SEQUENCE [LARGE SCALE GENOMIC DNA]</scope>
    <source>
        <strain evidence="12 13">NRRL YB-4993</strain>
    </source>
</reference>
<keyword evidence="4 9" id="KW-0863">Zinc-finger</keyword>
<feature type="compositionally biased region" description="Basic residues" evidence="10">
    <location>
        <begin position="442"/>
        <end position="457"/>
    </location>
</feature>
<dbReference type="GO" id="GO:0000981">
    <property type="term" value="F:DNA-binding transcription factor activity, RNA polymerase II-specific"/>
    <property type="evidence" value="ECO:0007669"/>
    <property type="project" value="InterPro"/>
</dbReference>
<feature type="compositionally biased region" description="Basic residues" evidence="10">
    <location>
        <begin position="521"/>
        <end position="532"/>
    </location>
</feature>
<evidence type="ECO:0000256" key="2">
    <source>
        <dbReference type="ARBA" id="ARBA00022723"/>
    </source>
</evidence>
<dbReference type="Proteomes" id="UP000092555">
    <property type="component" value="Unassembled WGS sequence"/>
</dbReference>
<dbReference type="GeneID" id="30029216"/>
<feature type="compositionally biased region" description="Low complexity" evidence="10">
    <location>
        <begin position="11"/>
        <end position="31"/>
    </location>
</feature>
<evidence type="ECO:0000256" key="6">
    <source>
        <dbReference type="ARBA" id="ARBA00023015"/>
    </source>
</evidence>
<feature type="region of interest" description="Disordered" evidence="10">
    <location>
        <begin position="1"/>
        <end position="39"/>
    </location>
</feature>
<dbReference type="GO" id="GO:0000978">
    <property type="term" value="F:RNA polymerase II cis-regulatory region sequence-specific DNA binding"/>
    <property type="evidence" value="ECO:0007669"/>
    <property type="project" value="InterPro"/>
</dbReference>
<organism evidence="12 13">
    <name type="scientific">Metschnikowia bicuspidata var. bicuspidata NRRL YB-4993</name>
    <dbReference type="NCBI Taxonomy" id="869754"/>
    <lineage>
        <taxon>Eukaryota</taxon>
        <taxon>Fungi</taxon>
        <taxon>Dikarya</taxon>
        <taxon>Ascomycota</taxon>
        <taxon>Saccharomycotina</taxon>
        <taxon>Pichiomycetes</taxon>
        <taxon>Metschnikowiaceae</taxon>
        <taxon>Metschnikowia</taxon>
    </lineage>
</organism>